<feature type="region of interest" description="Disordered" evidence="1">
    <location>
        <begin position="53"/>
        <end position="104"/>
    </location>
</feature>
<proteinExistence type="predicted"/>
<keyword evidence="3" id="KW-1185">Reference proteome</keyword>
<comment type="caution">
    <text evidence="2">The sequence shown here is derived from an EMBL/GenBank/DDBJ whole genome shotgun (WGS) entry which is preliminary data.</text>
</comment>
<protein>
    <submittedName>
        <fullName evidence="2">Uncharacterized protein</fullName>
    </submittedName>
</protein>
<feature type="compositionally biased region" description="Basic and acidic residues" evidence="1">
    <location>
        <begin position="89"/>
        <end position="104"/>
    </location>
</feature>
<accession>A0AAV4F4F2</accession>
<feature type="compositionally biased region" description="Polar residues" evidence="1">
    <location>
        <begin position="1"/>
        <end position="13"/>
    </location>
</feature>
<gene>
    <name evidence="2" type="ORF">ElyMa_000250800</name>
</gene>
<dbReference type="Proteomes" id="UP000762676">
    <property type="component" value="Unassembled WGS sequence"/>
</dbReference>
<evidence type="ECO:0000313" key="2">
    <source>
        <dbReference type="EMBL" id="GFR67310.1"/>
    </source>
</evidence>
<evidence type="ECO:0000313" key="3">
    <source>
        <dbReference type="Proteomes" id="UP000762676"/>
    </source>
</evidence>
<name>A0AAV4F4F2_9GAST</name>
<feature type="compositionally biased region" description="Polar residues" evidence="1">
    <location>
        <begin position="79"/>
        <end position="88"/>
    </location>
</feature>
<feature type="region of interest" description="Disordered" evidence="1">
    <location>
        <begin position="1"/>
        <end position="34"/>
    </location>
</feature>
<evidence type="ECO:0000256" key="1">
    <source>
        <dbReference type="SAM" id="MobiDB-lite"/>
    </source>
</evidence>
<sequence>MPSQSNIVCNRDQQAPLPPAGLDSKVPQGNNKERQSWEFYRHDYLTQLMDHERVSSQLTTSESLPEAGTSGQEIAEAGTSGQEIAETGTSRDLKSRDRRDWHLT</sequence>
<dbReference type="EMBL" id="BMAT01000493">
    <property type="protein sequence ID" value="GFR67310.1"/>
    <property type="molecule type" value="Genomic_DNA"/>
</dbReference>
<reference evidence="2 3" key="1">
    <citation type="journal article" date="2021" name="Elife">
        <title>Chloroplast acquisition without the gene transfer in kleptoplastic sea slugs, Plakobranchus ocellatus.</title>
        <authorList>
            <person name="Maeda T."/>
            <person name="Takahashi S."/>
            <person name="Yoshida T."/>
            <person name="Shimamura S."/>
            <person name="Takaki Y."/>
            <person name="Nagai Y."/>
            <person name="Toyoda A."/>
            <person name="Suzuki Y."/>
            <person name="Arimoto A."/>
            <person name="Ishii H."/>
            <person name="Satoh N."/>
            <person name="Nishiyama T."/>
            <person name="Hasebe M."/>
            <person name="Maruyama T."/>
            <person name="Minagawa J."/>
            <person name="Obokata J."/>
            <person name="Shigenobu S."/>
        </authorList>
    </citation>
    <scope>NUCLEOTIDE SEQUENCE [LARGE SCALE GENOMIC DNA]</scope>
</reference>
<dbReference type="AlphaFoldDB" id="A0AAV4F4F2"/>
<organism evidence="2 3">
    <name type="scientific">Elysia marginata</name>
    <dbReference type="NCBI Taxonomy" id="1093978"/>
    <lineage>
        <taxon>Eukaryota</taxon>
        <taxon>Metazoa</taxon>
        <taxon>Spiralia</taxon>
        <taxon>Lophotrochozoa</taxon>
        <taxon>Mollusca</taxon>
        <taxon>Gastropoda</taxon>
        <taxon>Heterobranchia</taxon>
        <taxon>Euthyneura</taxon>
        <taxon>Panpulmonata</taxon>
        <taxon>Sacoglossa</taxon>
        <taxon>Placobranchoidea</taxon>
        <taxon>Plakobranchidae</taxon>
        <taxon>Elysia</taxon>
    </lineage>
</organism>